<gene>
    <name evidence="2" type="ORF">PIB30_061446</name>
</gene>
<feature type="region of interest" description="Disordered" evidence="1">
    <location>
        <begin position="73"/>
        <end position="133"/>
    </location>
</feature>
<dbReference type="Proteomes" id="UP001341840">
    <property type="component" value="Unassembled WGS sequence"/>
</dbReference>
<feature type="compositionally biased region" description="Pro residues" evidence="1">
    <location>
        <begin position="122"/>
        <end position="131"/>
    </location>
</feature>
<feature type="compositionally biased region" description="Low complexity" evidence="1">
    <location>
        <begin position="170"/>
        <end position="185"/>
    </location>
</feature>
<evidence type="ECO:0000313" key="3">
    <source>
        <dbReference type="Proteomes" id="UP001341840"/>
    </source>
</evidence>
<comment type="caution">
    <text evidence="2">The sequence shown here is derived from an EMBL/GenBank/DDBJ whole genome shotgun (WGS) entry which is preliminary data.</text>
</comment>
<feature type="compositionally biased region" description="Acidic residues" evidence="1">
    <location>
        <begin position="225"/>
        <end position="238"/>
    </location>
</feature>
<evidence type="ECO:0000256" key="1">
    <source>
        <dbReference type="SAM" id="MobiDB-lite"/>
    </source>
</evidence>
<reference evidence="2 3" key="1">
    <citation type="journal article" date="2023" name="Plants (Basel)">
        <title>Bridging the Gap: Combining Genomics and Transcriptomics Approaches to Understand Stylosanthes scabra, an Orphan Legume from the Brazilian Caatinga.</title>
        <authorList>
            <person name="Ferreira-Neto J.R.C."/>
            <person name="da Silva M.D."/>
            <person name="Binneck E."/>
            <person name="de Melo N.F."/>
            <person name="da Silva R.H."/>
            <person name="de Melo A.L.T.M."/>
            <person name="Pandolfi V."/>
            <person name="Bustamante F.O."/>
            <person name="Brasileiro-Vidal A.C."/>
            <person name="Benko-Iseppon A.M."/>
        </authorList>
    </citation>
    <scope>NUCLEOTIDE SEQUENCE [LARGE SCALE GENOMIC DNA]</scope>
    <source>
        <tissue evidence="2">Leaves</tissue>
    </source>
</reference>
<accession>A0ABU6RKX0</accession>
<proteinExistence type="predicted"/>
<name>A0ABU6RKX0_9FABA</name>
<evidence type="ECO:0000313" key="2">
    <source>
        <dbReference type="EMBL" id="MED6124701.1"/>
    </source>
</evidence>
<sequence length="502" mass="56941">MVDASAGGDLMNKKPEEAWELIESMADNNQHFKVRATSAAKGVFEVTPSESIILAKSLVDIAAMLKEIKEGQAANSKPLTQHANTSQQVPPQQNQFRQPYTYNQPQNPENQRYQPPHTRQTYPPPNVPPPNYEETLRAYQQESREVKENQKRLESQLSHITELIHKFIHQPTTNPQPQPSTSSPLPSQPLPNPKGGINIVHNENDEEEEEKDDDESLYGLLAELADSDDDSDDEEVEEEPKREVDDEELKEETKGETFFIATIFRGNEVKETEMLVKCEDLGPCLVTSKIRGVDIPECLCDPGACGNVMPYILYETLDLGSLKKLKEVFTTVDASIVSVAGIADNVMEGLKIARFKLQYDDDTFSLSVGKITEIFHVTRPPVPRKKGAHQLRVGTKKIEPEKLLRSEKRKEAENPKNDAFIEKGLRIASPQLKKKRKKVPLNLERKKEKKKKKQEEGKSEKKVVLQCSSFDKLLGKLKMFKKILHHHKSMDAHLVKDNSKWK</sequence>
<protein>
    <submittedName>
        <fullName evidence="2">Uncharacterized protein</fullName>
    </submittedName>
</protein>
<feature type="compositionally biased region" description="Polar residues" evidence="1">
    <location>
        <begin position="73"/>
        <end position="86"/>
    </location>
</feature>
<feature type="compositionally biased region" description="Basic and acidic residues" evidence="1">
    <location>
        <begin position="453"/>
        <end position="462"/>
    </location>
</feature>
<dbReference type="EMBL" id="JASCZI010030765">
    <property type="protein sequence ID" value="MED6124701.1"/>
    <property type="molecule type" value="Genomic_DNA"/>
</dbReference>
<feature type="compositionally biased region" description="Polar residues" evidence="1">
    <location>
        <begin position="100"/>
        <end position="121"/>
    </location>
</feature>
<feature type="compositionally biased region" description="Acidic residues" evidence="1">
    <location>
        <begin position="204"/>
        <end position="216"/>
    </location>
</feature>
<feature type="region of interest" description="Disordered" evidence="1">
    <location>
        <begin position="433"/>
        <end position="462"/>
    </location>
</feature>
<organism evidence="2 3">
    <name type="scientific">Stylosanthes scabra</name>
    <dbReference type="NCBI Taxonomy" id="79078"/>
    <lineage>
        <taxon>Eukaryota</taxon>
        <taxon>Viridiplantae</taxon>
        <taxon>Streptophyta</taxon>
        <taxon>Embryophyta</taxon>
        <taxon>Tracheophyta</taxon>
        <taxon>Spermatophyta</taxon>
        <taxon>Magnoliopsida</taxon>
        <taxon>eudicotyledons</taxon>
        <taxon>Gunneridae</taxon>
        <taxon>Pentapetalae</taxon>
        <taxon>rosids</taxon>
        <taxon>fabids</taxon>
        <taxon>Fabales</taxon>
        <taxon>Fabaceae</taxon>
        <taxon>Papilionoideae</taxon>
        <taxon>50 kb inversion clade</taxon>
        <taxon>dalbergioids sensu lato</taxon>
        <taxon>Dalbergieae</taxon>
        <taxon>Pterocarpus clade</taxon>
        <taxon>Stylosanthes</taxon>
    </lineage>
</organism>
<feature type="compositionally biased region" description="Low complexity" evidence="1">
    <location>
        <begin position="87"/>
        <end position="99"/>
    </location>
</feature>
<keyword evidence="3" id="KW-1185">Reference proteome</keyword>
<feature type="region of interest" description="Disordered" evidence="1">
    <location>
        <begin position="170"/>
        <end position="249"/>
    </location>
</feature>